<dbReference type="Proteomes" id="UP000002729">
    <property type="component" value="Unassembled WGS sequence"/>
</dbReference>
<dbReference type="EMBL" id="GL833129">
    <property type="protein sequence ID" value="EGB08047.1"/>
    <property type="molecule type" value="Genomic_DNA"/>
</dbReference>
<dbReference type="AlphaFoldDB" id="F0YA80"/>
<sequence length="100" mass="10285">MRGALLAGAAGLAQAMPSFRERLPNAYGVECPGDHWEGCTSTGLCMGLGHTQCAGGGALGAFGVSFLQHGYEWTTAMCEDDADGDGQSNGVELGDPCCLW</sequence>
<protein>
    <recommendedName>
        <fullName evidence="1">Temptin Cys/Cys disulfide domain-containing protein</fullName>
    </recommendedName>
</protein>
<accession>F0YA80</accession>
<dbReference type="GeneID" id="20220244"/>
<dbReference type="InterPro" id="IPR057626">
    <property type="entry name" value="S-S_Temptin"/>
</dbReference>
<dbReference type="eggNOG" id="ENOG502S9GS">
    <property type="taxonomic scope" value="Eukaryota"/>
</dbReference>
<organism evidence="3">
    <name type="scientific">Aureococcus anophagefferens</name>
    <name type="common">Harmful bloom alga</name>
    <dbReference type="NCBI Taxonomy" id="44056"/>
    <lineage>
        <taxon>Eukaryota</taxon>
        <taxon>Sar</taxon>
        <taxon>Stramenopiles</taxon>
        <taxon>Ochrophyta</taxon>
        <taxon>Pelagophyceae</taxon>
        <taxon>Pelagomonadales</taxon>
        <taxon>Pelagomonadaceae</taxon>
        <taxon>Aureococcus</taxon>
    </lineage>
</organism>
<dbReference type="InterPro" id="IPR055313">
    <property type="entry name" value="Temptin-like"/>
</dbReference>
<evidence type="ECO:0000259" key="1">
    <source>
        <dbReference type="Pfam" id="PF24784"/>
    </source>
</evidence>
<dbReference type="PANTHER" id="PTHR34737:SF2">
    <property type="entry name" value="EF-HAND DOMAIN-CONTAINING PROTEIN"/>
    <property type="match status" value="1"/>
</dbReference>
<gene>
    <name evidence="2" type="ORF">AURANDRAFT_26694</name>
</gene>
<reference evidence="2 3" key="1">
    <citation type="journal article" date="2011" name="Proc. Natl. Acad. Sci. U.S.A.">
        <title>Niche of harmful alga Aureococcus anophagefferens revealed through ecogenomics.</title>
        <authorList>
            <person name="Gobler C.J."/>
            <person name="Berry D.L."/>
            <person name="Dyhrman S.T."/>
            <person name="Wilhelm S.W."/>
            <person name="Salamov A."/>
            <person name="Lobanov A.V."/>
            <person name="Zhang Y."/>
            <person name="Collier J.L."/>
            <person name="Wurch L.L."/>
            <person name="Kustka A.B."/>
            <person name="Dill B.D."/>
            <person name="Shah M."/>
            <person name="VerBerkmoes N.C."/>
            <person name="Kuo A."/>
            <person name="Terry A."/>
            <person name="Pangilinan J."/>
            <person name="Lindquist E.A."/>
            <person name="Lucas S."/>
            <person name="Paulsen I.T."/>
            <person name="Hattenrath-Lehmann T.K."/>
            <person name="Talmage S.C."/>
            <person name="Walker E.A."/>
            <person name="Koch F."/>
            <person name="Burson A.M."/>
            <person name="Marcoval M.A."/>
            <person name="Tang Y.Z."/>
            <person name="Lecleir G.R."/>
            <person name="Coyne K.J."/>
            <person name="Berg G.M."/>
            <person name="Bertrand E.M."/>
            <person name="Saito M.A."/>
            <person name="Gladyshev V.N."/>
            <person name="Grigoriev I.V."/>
        </authorList>
    </citation>
    <scope>NUCLEOTIDE SEQUENCE [LARGE SCALE GENOMIC DNA]</scope>
    <source>
        <strain evidence="3">CCMP 1984</strain>
    </source>
</reference>
<dbReference type="OrthoDB" id="129121at2759"/>
<keyword evidence="3" id="KW-1185">Reference proteome</keyword>
<dbReference type="InParanoid" id="F0YA80"/>
<feature type="non-terminal residue" evidence="2">
    <location>
        <position position="100"/>
    </location>
</feature>
<dbReference type="Pfam" id="PF24784">
    <property type="entry name" value="Temptin_C"/>
    <property type="match status" value="1"/>
</dbReference>
<dbReference type="PANTHER" id="PTHR34737">
    <property type="entry name" value="EF-HAND DOMAIN-CONTAINING PROTEIN"/>
    <property type="match status" value="1"/>
</dbReference>
<evidence type="ECO:0000313" key="2">
    <source>
        <dbReference type="EMBL" id="EGB08047.1"/>
    </source>
</evidence>
<name>F0YA80_AURAN</name>
<dbReference type="KEGG" id="aaf:AURANDRAFT_26694"/>
<dbReference type="RefSeq" id="XP_009037408.1">
    <property type="nucleotide sequence ID" value="XM_009039160.1"/>
</dbReference>
<proteinExistence type="predicted"/>
<feature type="domain" description="Temptin Cys/Cys disulfide" evidence="1">
    <location>
        <begin position="14"/>
        <end position="100"/>
    </location>
</feature>
<evidence type="ECO:0000313" key="3">
    <source>
        <dbReference type="Proteomes" id="UP000002729"/>
    </source>
</evidence>